<evidence type="ECO:0000313" key="2">
    <source>
        <dbReference type="Proteomes" id="UP001234178"/>
    </source>
</evidence>
<sequence length="124" mass="14328">MFLRLPVSVSANLNGISNRLHFVSGFAVSLALLRHSPEKENALQYHSVFTLNTMYLRWKLKYKLMISHCTHIENRLIVVELRIQLFYRIRTSEHRVALANNCGEDLDIAVGLLNVCRIVFGLQF</sequence>
<comment type="caution">
    <text evidence="1">The sequence shown here is derived from an EMBL/GenBank/DDBJ whole genome shotgun (WGS) entry which is preliminary data.</text>
</comment>
<dbReference type="Proteomes" id="UP001234178">
    <property type="component" value="Unassembled WGS sequence"/>
</dbReference>
<organism evidence="1 2">
    <name type="scientific">Daphnia magna</name>
    <dbReference type="NCBI Taxonomy" id="35525"/>
    <lineage>
        <taxon>Eukaryota</taxon>
        <taxon>Metazoa</taxon>
        <taxon>Ecdysozoa</taxon>
        <taxon>Arthropoda</taxon>
        <taxon>Crustacea</taxon>
        <taxon>Branchiopoda</taxon>
        <taxon>Diplostraca</taxon>
        <taxon>Cladocera</taxon>
        <taxon>Anomopoda</taxon>
        <taxon>Daphniidae</taxon>
        <taxon>Daphnia</taxon>
    </lineage>
</organism>
<protein>
    <submittedName>
        <fullName evidence="1">Uncharacterized protein</fullName>
    </submittedName>
</protein>
<keyword evidence="2" id="KW-1185">Reference proteome</keyword>
<reference evidence="1 2" key="1">
    <citation type="journal article" date="2023" name="Nucleic Acids Res.">
        <title>The hologenome of Daphnia magna reveals possible DNA methylation and microbiome-mediated evolution of the host genome.</title>
        <authorList>
            <person name="Chaturvedi A."/>
            <person name="Li X."/>
            <person name="Dhandapani V."/>
            <person name="Marshall H."/>
            <person name="Kissane S."/>
            <person name="Cuenca-Cambronero M."/>
            <person name="Asole G."/>
            <person name="Calvet F."/>
            <person name="Ruiz-Romero M."/>
            <person name="Marangio P."/>
            <person name="Guigo R."/>
            <person name="Rago D."/>
            <person name="Mirbahai L."/>
            <person name="Eastwood N."/>
            <person name="Colbourne J.K."/>
            <person name="Zhou J."/>
            <person name="Mallon E."/>
            <person name="Orsini L."/>
        </authorList>
    </citation>
    <scope>NUCLEOTIDE SEQUENCE [LARGE SCALE GENOMIC DNA]</scope>
    <source>
        <strain evidence="1">LRV0_1</strain>
    </source>
</reference>
<accession>A0ABQ9Z3S5</accession>
<dbReference type="EMBL" id="JAOYFB010000002">
    <property type="protein sequence ID" value="KAK4007542.1"/>
    <property type="molecule type" value="Genomic_DNA"/>
</dbReference>
<evidence type="ECO:0000313" key="1">
    <source>
        <dbReference type="EMBL" id="KAK4007542.1"/>
    </source>
</evidence>
<gene>
    <name evidence="1" type="ORF">OUZ56_012700</name>
</gene>
<proteinExistence type="predicted"/>
<name>A0ABQ9Z3S5_9CRUS</name>